<accession>A0ACC0KCT9</accession>
<evidence type="ECO:0000313" key="2">
    <source>
        <dbReference type="Proteomes" id="UP001064048"/>
    </source>
</evidence>
<keyword evidence="2" id="KW-1185">Reference proteome</keyword>
<protein>
    <submittedName>
        <fullName evidence="1">Uncharacterized protein</fullName>
    </submittedName>
</protein>
<reference evidence="1 2" key="1">
    <citation type="journal article" date="2022" name="Genome Biol. Evol.">
        <title>The Spruce Budworm Genome: Reconstructing the Evolutionary History of Antifreeze Proteins.</title>
        <authorList>
            <person name="Beliveau C."/>
            <person name="Gagne P."/>
            <person name="Picq S."/>
            <person name="Vernygora O."/>
            <person name="Keeling C.I."/>
            <person name="Pinkney K."/>
            <person name="Doucet D."/>
            <person name="Wen F."/>
            <person name="Johnston J.S."/>
            <person name="Maaroufi H."/>
            <person name="Boyle B."/>
            <person name="Laroche J."/>
            <person name="Dewar K."/>
            <person name="Juretic N."/>
            <person name="Blackburn G."/>
            <person name="Nisole A."/>
            <person name="Brunet B."/>
            <person name="Brandao M."/>
            <person name="Lumley L."/>
            <person name="Duan J."/>
            <person name="Quan G."/>
            <person name="Lucarotti C.J."/>
            <person name="Roe A.D."/>
            <person name="Sperling F.A.H."/>
            <person name="Levesque R.C."/>
            <person name="Cusson M."/>
        </authorList>
    </citation>
    <scope>NUCLEOTIDE SEQUENCE [LARGE SCALE GENOMIC DNA]</scope>
    <source>
        <strain evidence="1">Glfc:IPQL:Cfum</strain>
    </source>
</reference>
<dbReference type="Proteomes" id="UP001064048">
    <property type="component" value="Chromosome 21"/>
</dbReference>
<comment type="caution">
    <text evidence="1">The sequence shown here is derived from an EMBL/GenBank/DDBJ whole genome shotgun (WGS) entry which is preliminary data.</text>
</comment>
<dbReference type="EMBL" id="CM046121">
    <property type="protein sequence ID" value="KAI8434283.1"/>
    <property type="molecule type" value="Genomic_DNA"/>
</dbReference>
<proteinExistence type="predicted"/>
<gene>
    <name evidence="1" type="ORF">MSG28_012372</name>
</gene>
<organism evidence="1 2">
    <name type="scientific">Choristoneura fumiferana</name>
    <name type="common">Spruce budworm moth</name>
    <name type="synonym">Archips fumiferana</name>
    <dbReference type="NCBI Taxonomy" id="7141"/>
    <lineage>
        <taxon>Eukaryota</taxon>
        <taxon>Metazoa</taxon>
        <taxon>Ecdysozoa</taxon>
        <taxon>Arthropoda</taxon>
        <taxon>Hexapoda</taxon>
        <taxon>Insecta</taxon>
        <taxon>Pterygota</taxon>
        <taxon>Neoptera</taxon>
        <taxon>Endopterygota</taxon>
        <taxon>Lepidoptera</taxon>
        <taxon>Glossata</taxon>
        <taxon>Ditrysia</taxon>
        <taxon>Tortricoidea</taxon>
        <taxon>Tortricidae</taxon>
        <taxon>Tortricinae</taxon>
        <taxon>Choristoneura</taxon>
    </lineage>
</organism>
<sequence length="94" mass="10702">MLKFLSVPPSGKMSETTEVEIVRPGYDYRNPYSSGNIGYPGYQNRPGYNQYRPSYDRPYSSNGNYFGGYGDGYSDNFRLVGRKVGETKKQDSEE</sequence>
<evidence type="ECO:0000313" key="1">
    <source>
        <dbReference type="EMBL" id="KAI8434283.1"/>
    </source>
</evidence>
<name>A0ACC0KCT9_CHOFU</name>